<dbReference type="PROSITE" id="PS00061">
    <property type="entry name" value="ADH_SHORT"/>
    <property type="match status" value="1"/>
</dbReference>
<dbReference type="SUPFAM" id="SSF51735">
    <property type="entry name" value="NAD(P)-binding Rossmann-fold domains"/>
    <property type="match status" value="1"/>
</dbReference>
<gene>
    <name evidence="5" type="ORF">SHERM_01223</name>
</gene>
<keyword evidence="6" id="KW-1185">Reference proteome</keyword>
<comment type="subcellular location">
    <subcellularLocation>
        <location evidence="1">Endoplasmic reticulum</location>
    </subcellularLocation>
</comment>
<dbReference type="GO" id="GO:0005783">
    <property type="term" value="C:endoplasmic reticulum"/>
    <property type="evidence" value="ECO:0007669"/>
    <property type="project" value="UniProtKB-SubCell"/>
</dbReference>
<evidence type="ECO:0000256" key="1">
    <source>
        <dbReference type="ARBA" id="ARBA00004240"/>
    </source>
</evidence>
<dbReference type="PRINTS" id="PR00081">
    <property type="entry name" value="GDHRDH"/>
</dbReference>
<evidence type="ECO:0000313" key="5">
    <source>
        <dbReference type="EMBL" id="CAA0818370.1"/>
    </source>
</evidence>
<accession>A0A9N7RA30</accession>
<sequence>MDPPNWTIQLSVYLGLIILSKSLLRLSRWIWTAFLRPEIDLKRTYGPWAMVTGSTDGIGLALAAEFASRGLNLVLVARNPLKLRAASEEIRRRHPAVSIRTAAVDFSDCGPEEVAQVVGEAAEGLDLGILVNNVGRAYPYARFAHEVGVELTDGVVGVNVVGTTWVTRAVIGQMLARKGKGSKSVIVNVGSGSSGCVSSYPLYTIYAATKAYVSMLSRSLSVEYKHQGIDVQCQIPLLVATKMASIKKASLFIPSPETYSKASLRWIGHQEQVCVPYWPHALQAFVMGLLPEALLDCCLLRYFLGMRARGLRKDSKGSGRVSGSNSI</sequence>
<keyword evidence="4" id="KW-0560">Oxidoreductase</keyword>
<evidence type="ECO:0000256" key="3">
    <source>
        <dbReference type="ARBA" id="ARBA00022857"/>
    </source>
</evidence>
<dbReference type="PIRSF" id="PIRSF000126">
    <property type="entry name" value="11-beta-HSD1"/>
    <property type="match status" value="1"/>
</dbReference>
<dbReference type="InterPro" id="IPR036291">
    <property type="entry name" value="NAD(P)-bd_dom_sf"/>
</dbReference>
<dbReference type="CDD" id="cd05356">
    <property type="entry name" value="17beta-HSD1_like_SDR_c"/>
    <property type="match status" value="1"/>
</dbReference>
<keyword evidence="3" id="KW-0521">NADP</keyword>
<evidence type="ECO:0000256" key="2">
    <source>
        <dbReference type="ARBA" id="ARBA00006484"/>
    </source>
</evidence>
<dbReference type="Proteomes" id="UP001153555">
    <property type="component" value="Unassembled WGS sequence"/>
</dbReference>
<dbReference type="GO" id="GO:0045703">
    <property type="term" value="F:ketoreductase activity"/>
    <property type="evidence" value="ECO:0007669"/>
    <property type="project" value="TreeGrafter"/>
</dbReference>
<organism evidence="5 6">
    <name type="scientific">Striga hermonthica</name>
    <name type="common">Purple witchweed</name>
    <name type="synonym">Buchnera hermonthica</name>
    <dbReference type="NCBI Taxonomy" id="68872"/>
    <lineage>
        <taxon>Eukaryota</taxon>
        <taxon>Viridiplantae</taxon>
        <taxon>Streptophyta</taxon>
        <taxon>Embryophyta</taxon>
        <taxon>Tracheophyta</taxon>
        <taxon>Spermatophyta</taxon>
        <taxon>Magnoliopsida</taxon>
        <taxon>eudicotyledons</taxon>
        <taxon>Gunneridae</taxon>
        <taxon>Pentapetalae</taxon>
        <taxon>asterids</taxon>
        <taxon>lamiids</taxon>
        <taxon>Lamiales</taxon>
        <taxon>Orobanchaceae</taxon>
        <taxon>Buchnereae</taxon>
        <taxon>Striga</taxon>
    </lineage>
</organism>
<evidence type="ECO:0000256" key="4">
    <source>
        <dbReference type="ARBA" id="ARBA00023002"/>
    </source>
</evidence>
<proteinExistence type="inferred from homology"/>
<dbReference type="OrthoDB" id="5545019at2759"/>
<dbReference type="Gene3D" id="3.40.50.720">
    <property type="entry name" value="NAD(P)-binding Rossmann-like Domain"/>
    <property type="match status" value="1"/>
</dbReference>
<protein>
    <submittedName>
        <fullName evidence="5">Very-long-chain 3-oxoacyl-CoA reductase 1</fullName>
    </submittedName>
</protein>
<comment type="caution">
    <text evidence="5">The sequence shown here is derived from an EMBL/GenBank/DDBJ whole genome shotgun (WGS) entry which is preliminary data.</text>
</comment>
<dbReference type="InterPro" id="IPR020904">
    <property type="entry name" value="Sc_DH/Rdtase_CS"/>
</dbReference>
<comment type="similarity">
    <text evidence="2">Belongs to the short-chain dehydrogenases/reductases (SDR) family.</text>
</comment>
<dbReference type="InterPro" id="IPR051019">
    <property type="entry name" value="VLCFA-Steroid_DH"/>
</dbReference>
<dbReference type="InterPro" id="IPR002347">
    <property type="entry name" value="SDR_fam"/>
</dbReference>
<dbReference type="EMBL" id="CACSLK010016925">
    <property type="protein sequence ID" value="CAA0818370.1"/>
    <property type="molecule type" value="Genomic_DNA"/>
</dbReference>
<dbReference type="PANTHER" id="PTHR43899:SF13">
    <property type="entry name" value="RH59310P"/>
    <property type="match status" value="1"/>
</dbReference>
<dbReference type="FunFam" id="3.40.50.720:FF:000137">
    <property type="entry name" value="Hydroxysteroid (17-beta) dehydrogenase 3"/>
    <property type="match status" value="1"/>
</dbReference>
<dbReference type="AlphaFoldDB" id="A0A9N7RA30"/>
<dbReference type="Pfam" id="PF00106">
    <property type="entry name" value="adh_short"/>
    <property type="match status" value="1"/>
</dbReference>
<name>A0A9N7RA30_STRHE</name>
<dbReference type="PANTHER" id="PTHR43899">
    <property type="entry name" value="RH59310P"/>
    <property type="match status" value="1"/>
</dbReference>
<evidence type="ECO:0000313" key="6">
    <source>
        <dbReference type="Proteomes" id="UP001153555"/>
    </source>
</evidence>
<reference evidence="5" key="1">
    <citation type="submission" date="2019-12" db="EMBL/GenBank/DDBJ databases">
        <authorList>
            <person name="Scholes J."/>
        </authorList>
    </citation>
    <scope>NUCLEOTIDE SEQUENCE</scope>
</reference>